<evidence type="ECO:0000313" key="7">
    <source>
        <dbReference type="Proteomes" id="UP000187209"/>
    </source>
</evidence>
<evidence type="ECO:0008006" key="8">
    <source>
        <dbReference type="Google" id="ProtNLM"/>
    </source>
</evidence>
<evidence type="ECO:0000259" key="5">
    <source>
        <dbReference type="PROSITE" id="PS50405"/>
    </source>
</evidence>
<name>A0A1R2B5P3_9CILI</name>
<dbReference type="SUPFAM" id="SSF47616">
    <property type="entry name" value="GST C-terminal domain-like"/>
    <property type="match status" value="1"/>
</dbReference>
<keyword evidence="2" id="KW-0963">Cytoplasm</keyword>
<dbReference type="InterPro" id="IPR036249">
    <property type="entry name" value="Thioredoxin-like_sf"/>
</dbReference>
<dbReference type="AlphaFoldDB" id="A0A1R2B5P3"/>
<sequence>MVLILYAEHFSQPCRAVMAFCYQSKIPFDLKEVRLSKFHQKSIEFLSLFPLGTVPAITHEDISLVESHAILTYLAQAFNCDDQWYPKDIKKRAYIDEYLHWHHSNIRIGLGSFLYNKYLGPKYYGTKFSQEIDDSSLIKREKTLGYLDKVLEKSFVGKTDRPSVADLSCYCEFSQMKIVDYDFSQWGNVVKWMKEMETLYGIQMAHKVFYKLLPLTSAKFLGDGNTKK</sequence>
<dbReference type="PROSITE" id="PS50405">
    <property type="entry name" value="GST_CTER"/>
    <property type="match status" value="1"/>
</dbReference>
<dbReference type="SFLD" id="SFLDG00358">
    <property type="entry name" value="Main_(cytGST)"/>
    <property type="match status" value="1"/>
</dbReference>
<evidence type="ECO:0000313" key="6">
    <source>
        <dbReference type="EMBL" id="OMJ72079.1"/>
    </source>
</evidence>
<comment type="subcellular location">
    <subcellularLocation>
        <location evidence="1">Cytoplasm</location>
    </subcellularLocation>
</comment>
<reference evidence="6 7" key="1">
    <citation type="submission" date="2016-11" db="EMBL/GenBank/DDBJ databases">
        <title>The macronuclear genome of Stentor coeruleus: a giant cell with tiny introns.</title>
        <authorList>
            <person name="Slabodnick M."/>
            <person name="Ruby J.G."/>
            <person name="Reiff S.B."/>
            <person name="Swart E.C."/>
            <person name="Gosai S."/>
            <person name="Prabakaran S."/>
            <person name="Witkowska E."/>
            <person name="Larue G.E."/>
            <person name="Fisher S."/>
            <person name="Freeman R.M."/>
            <person name="Gunawardena J."/>
            <person name="Chu W."/>
            <person name="Stover N.A."/>
            <person name="Gregory B.D."/>
            <person name="Nowacki M."/>
            <person name="Derisi J."/>
            <person name="Roy S.W."/>
            <person name="Marshall W.F."/>
            <person name="Sood P."/>
        </authorList>
    </citation>
    <scope>NUCLEOTIDE SEQUENCE [LARGE SCALE GENOMIC DNA]</scope>
    <source>
        <strain evidence="6">WM001</strain>
    </source>
</reference>
<keyword evidence="7" id="KW-1185">Reference proteome</keyword>
<dbReference type="OrthoDB" id="422574at2759"/>
<dbReference type="Gene3D" id="1.20.1050.10">
    <property type="match status" value="1"/>
</dbReference>
<dbReference type="PANTHER" id="PTHR43917">
    <property type="match status" value="1"/>
</dbReference>
<dbReference type="InterPro" id="IPR040079">
    <property type="entry name" value="Glutathione_S-Trfase"/>
</dbReference>
<dbReference type="Pfam" id="PF00043">
    <property type="entry name" value="GST_C"/>
    <property type="match status" value="1"/>
</dbReference>
<organism evidence="6 7">
    <name type="scientific">Stentor coeruleus</name>
    <dbReference type="NCBI Taxonomy" id="5963"/>
    <lineage>
        <taxon>Eukaryota</taxon>
        <taxon>Sar</taxon>
        <taxon>Alveolata</taxon>
        <taxon>Ciliophora</taxon>
        <taxon>Postciliodesmatophora</taxon>
        <taxon>Heterotrichea</taxon>
        <taxon>Heterotrichida</taxon>
        <taxon>Stentoridae</taxon>
        <taxon>Stentor</taxon>
    </lineage>
</organism>
<dbReference type="Pfam" id="PF02798">
    <property type="entry name" value="GST_N"/>
    <property type="match status" value="1"/>
</dbReference>
<dbReference type="InterPro" id="IPR004045">
    <property type="entry name" value="Glutathione_S-Trfase_N"/>
</dbReference>
<feature type="domain" description="GST N-terminal" evidence="4">
    <location>
        <begin position="1"/>
        <end position="82"/>
    </location>
</feature>
<dbReference type="PROSITE" id="PS50404">
    <property type="entry name" value="GST_NTER"/>
    <property type="match status" value="1"/>
</dbReference>
<evidence type="ECO:0000256" key="1">
    <source>
        <dbReference type="ARBA" id="ARBA00004496"/>
    </source>
</evidence>
<dbReference type="InterPro" id="IPR004046">
    <property type="entry name" value="GST_C"/>
</dbReference>
<dbReference type="InterPro" id="IPR051369">
    <property type="entry name" value="GST_Theta"/>
</dbReference>
<dbReference type="Gene3D" id="3.40.30.10">
    <property type="entry name" value="Glutaredoxin"/>
    <property type="match status" value="1"/>
</dbReference>
<evidence type="ECO:0000256" key="3">
    <source>
        <dbReference type="RuleBase" id="RU003494"/>
    </source>
</evidence>
<gene>
    <name evidence="6" type="ORF">SteCoe_29559</name>
</gene>
<protein>
    <recommendedName>
        <fullName evidence="8">GST N-terminal domain-containing protein</fullName>
    </recommendedName>
</protein>
<dbReference type="SFLD" id="SFLDS00019">
    <property type="entry name" value="Glutathione_Transferase_(cytos"/>
    <property type="match status" value="1"/>
</dbReference>
<proteinExistence type="inferred from homology"/>
<dbReference type="EMBL" id="MPUH01000932">
    <property type="protein sequence ID" value="OMJ72079.1"/>
    <property type="molecule type" value="Genomic_DNA"/>
</dbReference>
<dbReference type="Proteomes" id="UP000187209">
    <property type="component" value="Unassembled WGS sequence"/>
</dbReference>
<evidence type="ECO:0000256" key="2">
    <source>
        <dbReference type="ARBA" id="ARBA00022490"/>
    </source>
</evidence>
<accession>A0A1R2B5P3</accession>
<dbReference type="GO" id="GO:0005737">
    <property type="term" value="C:cytoplasm"/>
    <property type="evidence" value="ECO:0007669"/>
    <property type="project" value="UniProtKB-SubCell"/>
</dbReference>
<dbReference type="InterPro" id="IPR010987">
    <property type="entry name" value="Glutathione-S-Trfase_C-like"/>
</dbReference>
<dbReference type="PANTHER" id="PTHR43917:SF8">
    <property type="entry name" value="GH16740P-RELATED"/>
    <property type="match status" value="1"/>
</dbReference>
<feature type="domain" description="GST C-terminal" evidence="5">
    <location>
        <begin position="88"/>
        <end position="218"/>
    </location>
</feature>
<comment type="similarity">
    <text evidence="3">Belongs to the GST superfamily.</text>
</comment>
<comment type="caution">
    <text evidence="6">The sequence shown here is derived from an EMBL/GenBank/DDBJ whole genome shotgun (WGS) entry which is preliminary data.</text>
</comment>
<dbReference type="GO" id="GO:0004364">
    <property type="term" value="F:glutathione transferase activity"/>
    <property type="evidence" value="ECO:0007669"/>
    <property type="project" value="TreeGrafter"/>
</dbReference>
<dbReference type="GO" id="GO:0006749">
    <property type="term" value="P:glutathione metabolic process"/>
    <property type="evidence" value="ECO:0007669"/>
    <property type="project" value="TreeGrafter"/>
</dbReference>
<evidence type="ECO:0000259" key="4">
    <source>
        <dbReference type="PROSITE" id="PS50404"/>
    </source>
</evidence>
<dbReference type="SUPFAM" id="SSF52833">
    <property type="entry name" value="Thioredoxin-like"/>
    <property type="match status" value="1"/>
</dbReference>
<dbReference type="InterPro" id="IPR036282">
    <property type="entry name" value="Glutathione-S-Trfase_C_sf"/>
</dbReference>